<evidence type="ECO:0000313" key="4">
    <source>
        <dbReference type="Proteomes" id="UP000032430"/>
    </source>
</evidence>
<dbReference type="STRING" id="1212491.LFA_3569"/>
<dbReference type="OrthoDB" id="9808398at2"/>
<dbReference type="Pfam" id="PF00561">
    <property type="entry name" value="Abhydrolase_1"/>
    <property type="match status" value="1"/>
</dbReference>
<evidence type="ECO:0000313" key="3">
    <source>
        <dbReference type="EMBL" id="CEG58898.1"/>
    </source>
</evidence>
<dbReference type="KEGG" id="lfa:LFA_3569"/>
<keyword evidence="1" id="KW-0732">Signal</keyword>
<keyword evidence="4" id="KW-1185">Reference proteome</keyword>
<dbReference type="RefSeq" id="WP_045097126.1">
    <property type="nucleotide sequence ID" value="NZ_LN614827.1"/>
</dbReference>
<protein>
    <recommendedName>
        <fullName evidence="2">AB hydrolase-1 domain-containing protein</fullName>
    </recommendedName>
</protein>
<dbReference type="SUPFAM" id="SSF53474">
    <property type="entry name" value="alpha/beta-Hydrolases"/>
    <property type="match status" value="1"/>
</dbReference>
<dbReference type="Proteomes" id="UP000032430">
    <property type="component" value="Chromosome I"/>
</dbReference>
<dbReference type="PANTHER" id="PTHR43433:SF5">
    <property type="entry name" value="AB HYDROLASE-1 DOMAIN-CONTAINING PROTEIN"/>
    <property type="match status" value="1"/>
</dbReference>
<dbReference type="InterPro" id="IPR050471">
    <property type="entry name" value="AB_hydrolase"/>
</dbReference>
<dbReference type="InterPro" id="IPR029058">
    <property type="entry name" value="AB_hydrolase_fold"/>
</dbReference>
<dbReference type="PANTHER" id="PTHR43433">
    <property type="entry name" value="HYDROLASE, ALPHA/BETA FOLD FAMILY PROTEIN"/>
    <property type="match status" value="1"/>
</dbReference>
<sequence>MRNILLILALLINNAIHAGTIPEFYGSIEKVAVGKATLSYYHFGHGKPLVLVTGHGNSMTMWHPEFLKQLSEHREVIMFDYPGIGESTIDGAYPNSMEQLSLLVLSFIDKLKLDRPDILGFSMGGSLVLYMATQNSSRFDHLIVVGAKAGGKQTILPQRRYFDMLSDPHVLPSVAIKTLLFPSKARKQADDYLNILNQFPPQKMNNAALKAQAQAVEAENTGEGIWRHLIFIKNKVLVLNGTHDVLTPVENAVMITDAIPGAWLIQLRDTGHGVLFQEPEYSAKIIDLFLRS</sequence>
<organism evidence="3 4">
    <name type="scientific">Legionella fallonii LLAP-10</name>
    <dbReference type="NCBI Taxonomy" id="1212491"/>
    <lineage>
        <taxon>Bacteria</taxon>
        <taxon>Pseudomonadati</taxon>
        <taxon>Pseudomonadota</taxon>
        <taxon>Gammaproteobacteria</taxon>
        <taxon>Legionellales</taxon>
        <taxon>Legionellaceae</taxon>
        <taxon>Legionella</taxon>
    </lineage>
</organism>
<feature type="domain" description="AB hydrolase-1" evidence="2">
    <location>
        <begin position="47"/>
        <end position="279"/>
    </location>
</feature>
<gene>
    <name evidence="3" type="ORF">LFA_3569</name>
</gene>
<proteinExistence type="predicted"/>
<evidence type="ECO:0000259" key="2">
    <source>
        <dbReference type="Pfam" id="PF00561"/>
    </source>
</evidence>
<name>A0A098G8U7_9GAMM</name>
<dbReference type="EMBL" id="LN614827">
    <property type="protein sequence ID" value="CEG58898.1"/>
    <property type="molecule type" value="Genomic_DNA"/>
</dbReference>
<dbReference type="PRINTS" id="PR00111">
    <property type="entry name" value="ABHYDROLASE"/>
</dbReference>
<dbReference type="HOGENOM" id="CLU_020336_41_0_6"/>
<dbReference type="AlphaFoldDB" id="A0A098G8U7"/>
<evidence type="ECO:0000256" key="1">
    <source>
        <dbReference type="SAM" id="SignalP"/>
    </source>
</evidence>
<dbReference type="InterPro" id="IPR000073">
    <property type="entry name" value="AB_hydrolase_1"/>
</dbReference>
<feature type="signal peptide" evidence="1">
    <location>
        <begin position="1"/>
        <end position="18"/>
    </location>
</feature>
<dbReference type="Gene3D" id="3.40.50.1820">
    <property type="entry name" value="alpha/beta hydrolase"/>
    <property type="match status" value="1"/>
</dbReference>
<feature type="chain" id="PRO_5001942828" description="AB hydrolase-1 domain-containing protein" evidence="1">
    <location>
        <begin position="19"/>
        <end position="292"/>
    </location>
</feature>
<reference evidence="4" key="1">
    <citation type="submission" date="2014-09" db="EMBL/GenBank/DDBJ databases">
        <authorList>
            <person name="Gomez-Valero L."/>
        </authorList>
    </citation>
    <scope>NUCLEOTIDE SEQUENCE [LARGE SCALE GENOMIC DNA]</scope>
    <source>
        <strain evidence="4">ATCC700992</strain>
    </source>
</reference>
<accession>A0A098G8U7</accession>